<feature type="transmembrane region" description="Helical" evidence="4">
    <location>
        <begin position="87"/>
        <end position="111"/>
    </location>
</feature>
<evidence type="ECO:0000313" key="6">
    <source>
        <dbReference type="Proteomes" id="UP001085076"/>
    </source>
</evidence>
<dbReference type="InterPro" id="IPR051343">
    <property type="entry name" value="G-type_lectin_kinases/EP1-like"/>
</dbReference>
<sequence length="299" mass="33525">MAVMKNTTWVDKTYSILSSSTTSMDECEAACLNDCFCMAALFKSNGECSKQLLPLRYGRVGGNDTVFIKVGVMPNSGKQHRRSKKGVFLVMTLVFAALFLVVLLGFLFLVIRGRRRHHDLYVKEEEAPLKSYSYEELENATNGFREELGRGAFGVVFKGELSKDGKHGAIAVKKLQKNILIDKWGNAKISDFGLSKLLMPEQTKTFTGIRGTRGRNMEMEEEGLDCTLAEWVYECFEEGHLNKVLTEEVVEMEELERMVKVGLWCVQSQPGIRPSMKDVLIMLEGNNTISPPPPPSSFS</sequence>
<dbReference type="InterPro" id="IPR011009">
    <property type="entry name" value="Kinase-like_dom_sf"/>
</dbReference>
<reference evidence="5" key="2">
    <citation type="journal article" date="2022" name="Hortic Res">
        <title>The genome of Dioscorea zingiberensis sheds light on the biosynthesis, origin and evolution of the medicinally important diosgenin saponins.</title>
        <authorList>
            <person name="Li Y."/>
            <person name="Tan C."/>
            <person name="Li Z."/>
            <person name="Guo J."/>
            <person name="Li S."/>
            <person name="Chen X."/>
            <person name="Wang C."/>
            <person name="Dai X."/>
            <person name="Yang H."/>
            <person name="Song W."/>
            <person name="Hou L."/>
            <person name="Xu J."/>
            <person name="Tong Z."/>
            <person name="Xu A."/>
            <person name="Yuan X."/>
            <person name="Wang W."/>
            <person name="Yang Q."/>
            <person name="Chen L."/>
            <person name="Sun Z."/>
            <person name="Wang K."/>
            <person name="Pan B."/>
            <person name="Chen J."/>
            <person name="Bao Y."/>
            <person name="Liu F."/>
            <person name="Qi X."/>
            <person name="Gang D.R."/>
            <person name="Wen J."/>
            <person name="Li J."/>
        </authorList>
    </citation>
    <scope>NUCLEOTIDE SEQUENCE</scope>
    <source>
        <strain evidence="5">Dzin_1.0</strain>
    </source>
</reference>
<keyword evidence="6" id="KW-1185">Reference proteome</keyword>
<keyword evidence="3" id="KW-0547">Nucleotide-binding</keyword>
<dbReference type="PANTHER" id="PTHR47976">
    <property type="entry name" value="G-TYPE LECTIN S-RECEPTOR-LIKE SERINE/THREONINE-PROTEIN KINASE SD2-5"/>
    <property type="match status" value="1"/>
</dbReference>
<evidence type="ECO:0000256" key="3">
    <source>
        <dbReference type="PROSITE-ProRule" id="PRU10141"/>
    </source>
</evidence>
<dbReference type="OrthoDB" id="1668230at2759"/>
<keyword evidence="1" id="KW-0732">Signal</keyword>
<protein>
    <submittedName>
        <fullName evidence="5">Uncharacterized protein</fullName>
    </submittedName>
</protein>
<name>A0A9D5CNB1_9LILI</name>
<keyword evidence="4" id="KW-1133">Transmembrane helix</keyword>
<dbReference type="Gene3D" id="1.10.510.10">
    <property type="entry name" value="Transferase(Phosphotransferase) domain 1"/>
    <property type="match status" value="2"/>
</dbReference>
<dbReference type="GO" id="GO:0005524">
    <property type="term" value="F:ATP binding"/>
    <property type="evidence" value="ECO:0007669"/>
    <property type="project" value="UniProtKB-UniRule"/>
</dbReference>
<dbReference type="PANTHER" id="PTHR47976:SF27">
    <property type="entry name" value="RECEPTOR-LIKE SERINE_THREONINE-PROTEIN KINASE"/>
    <property type="match status" value="1"/>
</dbReference>
<keyword evidence="4" id="KW-0812">Transmembrane</keyword>
<feature type="binding site" evidence="3">
    <location>
        <position position="174"/>
    </location>
    <ligand>
        <name>ATP</name>
        <dbReference type="ChEBI" id="CHEBI:30616"/>
    </ligand>
</feature>
<accession>A0A9D5CNB1</accession>
<evidence type="ECO:0000256" key="4">
    <source>
        <dbReference type="SAM" id="Phobius"/>
    </source>
</evidence>
<keyword evidence="4" id="KW-0472">Membrane</keyword>
<dbReference type="Proteomes" id="UP001085076">
    <property type="component" value="Miscellaneous, Linkage group lg03"/>
</dbReference>
<dbReference type="AlphaFoldDB" id="A0A9D5CNB1"/>
<gene>
    <name evidence="5" type="ORF">J5N97_012070</name>
</gene>
<proteinExistence type="predicted"/>
<reference evidence="5" key="1">
    <citation type="submission" date="2021-03" db="EMBL/GenBank/DDBJ databases">
        <authorList>
            <person name="Li Z."/>
            <person name="Yang C."/>
        </authorList>
    </citation>
    <scope>NUCLEOTIDE SEQUENCE</scope>
    <source>
        <strain evidence="5">Dzin_1.0</strain>
        <tissue evidence="5">Leaf</tissue>
    </source>
</reference>
<dbReference type="PROSITE" id="PS00107">
    <property type="entry name" value="PROTEIN_KINASE_ATP"/>
    <property type="match status" value="1"/>
</dbReference>
<keyword evidence="3" id="KW-0067">ATP-binding</keyword>
<comment type="caution">
    <text evidence="5">The sequence shown here is derived from an EMBL/GenBank/DDBJ whole genome shotgun (WGS) entry which is preliminary data.</text>
</comment>
<organism evidence="5 6">
    <name type="scientific">Dioscorea zingiberensis</name>
    <dbReference type="NCBI Taxonomy" id="325984"/>
    <lineage>
        <taxon>Eukaryota</taxon>
        <taxon>Viridiplantae</taxon>
        <taxon>Streptophyta</taxon>
        <taxon>Embryophyta</taxon>
        <taxon>Tracheophyta</taxon>
        <taxon>Spermatophyta</taxon>
        <taxon>Magnoliopsida</taxon>
        <taxon>Liliopsida</taxon>
        <taxon>Dioscoreales</taxon>
        <taxon>Dioscoreaceae</taxon>
        <taxon>Dioscorea</taxon>
    </lineage>
</organism>
<dbReference type="SUPFAM" id="SSF56112">
    <property type="entry name" value="Protein kinase-like (PK-like)"/>
    <property type="match status" value="1"/>
</dbReference>
<evidence type="ECO:0000313" key="5">
    <source>
        <dbReference type="EMBL" id="KAJ0976596.1"/>
    </source>
</evidence>
<keyword evidence="2" id="KW-0430">Lectin</keyword>
<dbReference type="Gene3D" id="3.30.200.20">
    <property type="entry name" value="Phosphorylase Kinase, domain 1"/>
    <property type="match status" value="1"/>
</dbReference>
<dbReference type="InterPro" id="IPR017441">
    <property type="entry name" value="Protein_kinase_ATP_BS"/>
</dbReference>
<evidence type="ECO:0000256" key="2">
    <source>
        <dbReference type="ARBA" id="ARBA00022734"/>
    </source>
</evidence>
<evidence type="ECO:0000256" key="1">
    <source>
        <dbReference type="ARBA" id="ARBA00022729"/>
    </source>
</evidence>
<dbReference type="EMBL" id="JAGGNH010000003">
    <property type="protein sequence ID" value="KAJ0976596.1"/>
    <property type="molecule type" value="Genomic_DNA"/>
</dbReference>